<dbReference type="InterPro" id="IPR039421">
    <property type="entry name" value="Type_1_exporter"/>
</dbReference>
<evidence type="ECO:0000259" key="9">
    <source>
        <dbReference type="PROSITE" id="PS50929"/>
    </source>
</evidence>
<dbReference type="PROSITE" id="PS50929">
    <property type="entry name" value="ABC_TM1F"/>
    <property type="match status" value="1"/>
</dbReference>
<gene>
    <name evidence="10" type="ORF">GR316_06575</name>
</gene>
<dbReference type="KEGG" id="fap:GR316_06575"/>
<proteinExistence type="predicted"/>
<evidence type="ECO:0000256" key="4">
    <source>
        <dbReference type="ARBA" id="ARBA00022840"/>
    </source>
</evidence>
<dbReference type="PANTHER" id="PTHR24221:SF654">
    <property type="entry name" value="ATP-BINDING CASSETTE SUB-FAMILY B MEMBER 6"/>
    <property type="match status" value="1"/>
</dbReference>
<keyword evidence="5 7" id="KW-1133">Transmembrane helix</keyword>
<protein>
    <submittedName>
        <fullName evidence="10">Type I secretion system permease/ATPase</fullName>
    </submittedName>
</protein>
<dbReference type="GO" id="GO:0034040">
    <property type="term" value="F:ATPase-coupled lipid transmembrane transporter activity"/>
    <property type="evidence" value="ECO:0007669"/>
    <property type="project" value="TreeGrafter"/>
</dbReference>
<dbReference type="GO" id="GO:0005524">
    <property type="term" value="F:ATP binding"/>
    <property type="evidence" value="ECO:0007669"/>
    <property type="project" value="UniProtKB-KW"/>
</dbReference>
<dbReference type="InterPro" id="IPR027417">
    <property type="entry name" value="P-loop_NTPase"/>
</dbReference>
<reference evidence="10" key="1">
    <citation type="submission" date="2020-01" db="EMBL/GenBank/DDBJ databases">
        <authorList>
            <person name="Yang Y."/>
            <person name="Kwon Y.M."/>
        </authorList>
    </citation>
    <scope>NUCLEOTIDE SEQUENCE</scope>
    <source>
        <strain evidence="10">PG104</strain>
    </source>
</reference>
<comment type="subcellular location">
    <subcellularLocation>
        <location evidence="1">Cell membrane</location>
        <topology evidence="1">Multi-pass membrane protein</topology>
    </subcellularLocation>
</comment>
<feature type="transmembrane region" description="Helical" evidence="7">
    <location>
        <begin position="59"/>
        <end position="78"/>
    </location>
</feature>
<dbReference type="InterPro" id="IPR036640">
    <property type="entry name" value="ABC1_TM_sf"/>
</dbReference>
<dbReference type="SUPFAM" id="SSF52540">
    <property type="entry name" value="P-loop containing nucleoside triphosphate hydrolases"/>
    <property type="match status" value="1"/>
</dbReference>
<dbReference type="InterPro" id="IPR003593">
    <property type="entry name" value="AAA+_ATPase"/>
</dbReference>
<dbReference type="Pfam" id="PF00664">
    <property type="entry name" value="ABC_membrane"/>
    <property type="match status" value="1"/>
</dbReference>
<dbReference type="GO" id="GO:0030253">
    <property type="term" value="P:protein secretion by the type I secretion system"/>
    <property type="evidence" value="ECO:0007669"/>
    <property type="project" value="InterPro"/>
</dbReference>
<organism evidence="10 11">
    <name type="scientific">Falsirhodobacter algicola</name>
    <dbReference type="NCBI Taxonomy" id="2692330"/>
    <lineage>
        <taxon>Bacteria</taxon>
        <taxon>Pseudomonadati</taxon>
        <taxon>Pseudomonadota</taxon>
        <taxon>Alphaproteobacteria</taxon>
        <taxon>Rhodobacterales</taxon>
        <taxon>Paracoccaceae</taxon>
        <taxon>Falsirhodobacter</taxon>
    </lineage>
</organism>
<dbReference type="AlphaFoldDB" id="A0A8J8MSK1"/>
<evidence type="ECO:0000256" key="1">
    <source>
        <dbReference type="ARBA" id="ARBA00004651"/>
    </source>
</evidence>
<dbReference type="SMART" id="SM00382">
    <property type="entry name" value="AAA"/>
    <property type="match status" value="1"/>
</dbReference>
<name>A0A8J8MSK1_9RHOB</name>
<dbReference type="Proteomes" id="UP000679284">
    <property type="component" value="Chromosome"/>
</dbReference>
<dbReference type="SUPFAM" id="SSF90123">
    <property type="entry name" value="ABC transporter transmembrane region"/>
    <property type="match status" value="1"/>
</dbReference>
<dbReference type="PROSITE" id="PS50893">
    <property type="entry name" value="ABC_TRANSPORTER_2"/>
    <property type="match status" value="1"/>
</dbReference>
<evidence type="ECO:0000256" key="5">
    <source>
        <dbReference type="ARBA" id="ARBA00022989"/>
    </source>
</evidence>
<evidence type="ECO:0000259" key="8">
    <source>
        <dbReference type="PROSITE" id="PS50893"/>
    </source>
</evidence>
<evidence type="ECO:0000256" key="3">
    <source>
        <dbReference type="ARBA" id="ARBA00022741"/>
    </source>
</evidence>
<evidence type="ECO:0000256" key="7">
    <source>
        <dbReference type="SAM" id="Phobius"/>
    </source>
</evidence>
<keyword evidence="3" id="KW-0547">Nucleotide-binding</keyword>
<dbReference type="RefSeq" id="WP_211783175.1">
    <property type="nucleotide sequence ID" value="NZ_CP047289.1"/>
</dbReference>
<evidence type="ECO:0000313" key="11">
    <source>
        <dbReference type="Proteomes" id="UP000679284"/>
    </source>
</evidence>
<evidence type="ECO:0000256" key="2">
    <source>
        <dbReference type="ARBA" id="ARBA00022692"/>
    </source>
</evidence>
<keyword evidence="6 7" id="KW-0472">Membrane</keyword>
<dbReference type="InterPro" id="IPR010128">
    <property type="entry name" value="ATPase_T1SS_PrtD-like"/>
</dbReference>
<dbReference type="InterPro" id="IPR017871">
    <property type="entry name" value="ABC_transporter-like_CS"/>
</dbReference>
<dbReference type="GO" id="GO:0140359">
    <property type="term" value="F:ABC-type transporter activity"/>
    <property type="evidence" value="ECO:0007669"/>
    <property type="project" value="InterPro"/>
</dbReference>
<dbReference type="Gene3D" id="3.40.50.300">
    <property type="entry name" value="P-loop containing nucleotide triphosphate hydrolases"/>
    <property type="match status" value="1"/>
</dbReference>
<dbReference type="GO" id="GO:0030256">
    <property type="term" value="C:type I protein secretion system complex"/>
    <property type="evidence" value="ECO:0007669"/>
    <property type="project" value="InterPro"/>
</dbReference>
<dbReference type="Gene3D" id="1.20.1560.10">
    <property type="entry name" value="ABC transporter type 1, transmembrane domain"/>
    <property type="match status" value="1"/>
</dbReference>
<evidence type="ECO:0000313" key="10">
    <source>
        <dbReference type="EMBL" id="QUS35955.1"/>
    </source>
</evidence>
<dbReference type="InterPro" id="IPR003439">
    <property type="entry name" value="ABC_transporter-like_ATP-bd"/>
</dbReference>
<dbReference type="Pfam" id="PF00005">
    <property type="entry name" value="ABC_tran"/>
    <property type="match status" value="1"/>
</dbReference>
<dbReference type="EMBL" id="CP047289">
    <property type="protein sequence ID" value="QUS35955.1"/>
    <property type="molecule type" value="Genomic_DNA"/>
</dbReference>
<dbReference type="InterPro" id="IPR011527">
    <property type="entry name" value="ABC1_TM_dom"/>
</dbReference>
<sequence length="574" mass="60048">MRRTEDEAGRAELRRALRPARSLILTVALFSLTVNMLMLTGPLYMLQVYDRVLAGRSEATLLALSLIAAAMFLAMALIDHARGRIVARIGAALQQRLDLRVFRAALARSARVPSDGVAATAQRDLEAVQKLLASPVFLAMCDLPWVPIFVLGLFAFHPALGLLALGGAGLLVAMTLANQALSVAPLAEAARCGVRADRLSDMLKAEAETVQALGMTGAAFDRWQRGRSEALAAALRAADVTGGFGAAIRTLRLFLQSATLGLGAWLVLKAGLSGGVMIASSVLMGRALAPIDTAIGHWPLVAHAWQARGRLAALLTRQPEAAPRTPLPRPQARIEAAGLSLIPPGGAAPVLRNLAFAVGPGQAVGVIGPSGSGKSSLARALTGLWMPAAGDIRLDGATLDQYGADTLGRLAGYLPQRVTLFDGTIAENIARLGAPDPEAVVAAARRAAAHEMILRLPAGYDTPVAAIGGRLSGGQIQRIGLARAMYGDPVFLVLDEPNSNLDNDGTMALNAGIRAVKAAGGTVFIMAHRPAAIQECELLLVIEDGLQRAFGPRDTVLREMVKNHTDIVRAGAAP</sequence>
<feature type="transmembrane region" description="Helical" evidence="7">
    <location>
        <begin position="20"/>
        <end position="39"/>
    </location>
</feature>
<keyword evidence="11" id="KW-1185">Reference proteome</keyword>
<evidence type="ECO:0000256" key="6">
    <source>
        <dbReference type="ARBA" id="ARBA00023136"/>
    </source>
</evidence>
<dbReference type="PANTHER" id="PTHR24221">
    <property type="entry name" value="ATP-BINDING CASSETTE SUB-FAMILY B"/>
    <property type="match status" value="1"/>
</dbReference>
<dbReference type="PROSITE" id="PS00211">
    <property type="entry name" value="ABC_TRANSPORTER_1"/>
    <property type="match status" value="1"/>
</dbReference>
<keyword evidence="4" id="KW-0067">ATP-binding</keyword>
<dbReference type="GO" id="GO:0016887">
    <property type="term" value="F:ATP hydrolysis activity"/>
    <property type="evidence" value="ECO:0007669"/>
    <property type="project" value="InterPro"/>
</dbReference>
<feature type="domain" description="ABC transmembrane type-1" evidence="9">
    <location>
        <begin position="25"/>
        <end position="303"/>
    </location>
</feature>
<keyword evidence="2 7" id="KW-0812">Transmembrane</keyword>
<accession>A0A8J8MSK1</accession>
<dbReference type="GO" id="GO:0005886">
    <property type="term" value="C:plasma membrane"/>
    <property type="evidence" value="ECO:0007669"/>
    <property type="project" value="UniProtKB-SubCell"/>
</dbReference>
<feature type="domain" description="ABC transporter" evidence="8">
    <location>
        <begin position="334"/>
        <end position="569"/>
    </location>
</feature>
<dbReference type="NCBIfam" id="TIGR01842">
    <property type="entry name" value="type_I_sec_PrtD"/>
    <property type="match status" value="1"/>
</dbReference>